<dbReference type="PANTHER" id="PTHR21660">
    <property type="entry name" value="THIOESTERASE SUPERFAMILY MEMBER-RELATED"/>
    <property type="match status" value="1"/>
</dbReference>
<dbReference type="Proteomes" id="UP000218327">
    <property type="component" value="Unassembled WGS sequence"/>
</dbReference>
<dbReference type="EMBL" id="NVVJ01000110">
    <property type="protein sequence ID" value="PCJ17122.1"/>
    <property type="molecule type" value="Genomic_DNA"/>
</dbReference>
<comment type="caution">
    <text evidence="4">The sequence shown here is derived from an EMBL/GenBank/DDBJ whole genome shotgun (WGS) entry which is preliminary data.</text>
</comment>
<dbReference type="NCBIfam" id="TIGR00369">
    <property type="entry name" value="unchar_dom_1"/>
    <property type="match status" value="1"/>
</dbReference>
<dbReference type="InterPro" id="IPR029069">
    <property type="entry name" value="HotDog_dom_sf"/>
</dbReference>
<evidence type="ECO:0000313" key="4">
    <source>
        <dbReference type="EMBL" id="PCJ17122.1"/>
    </source>
</evidence>
<dbReference type="PANTHER" id="PTHR21660:SF1">
    <property type="entry name" value="ACYL-COENZYME A THIOESTERASE 13"/>
    <property type="match status" value="1"/>
</dbReference>
<dbReference type="GO" id="GO:0047617">
    <property type="term" value="F:fatty acyl-CoA hydrolase activity"/>
    <property type="evidence" value="ECO:0007669"/>
    <property type="project" value="InterPro"/>
</dbReference>
<dbReference type="InterPro" id="IPR003736">
    <property type="entry name" value="PAAI_dom"/>
</dbReference>
<comment type="similarity">
    <text evidence="1">Belongs to the thioesterase PaaI family.</text>
</comment>
<evidence type="ECO:0000259" key="3">
    <source>
        <dbReference type="Pfam" id="PF03061"/>
    </source>
</evidence>
<dbReference type="InterPro" id="IPR039298">
    <property type="entry name" value="ACOT13"/>
</dbReference>
<dbReference type="SUPFAM" id="SSF54637">
    <property type="entry name" value="Thioesterase/thiol ester dehydrase-isomerase"/>
    <property type="match status" value="1"/>
</dbReference>
<protein>
    <submittedName>
        <fullName evidence="4">Phenylacetic acid degradation protein</fullName>
    </submittedName>
</protein>
<accession>A0A2A5ACS6</accession>
<feature type="domain" description="Thioesterase" evidence="3">
    <location>
        <begin position="41"/>
        <end position="113"/>
    </location>
</feature>
<evidence type="ECO:0000256" key="2">
    <source>
        <dbReference type="ARBA" id="ARBA00022801"/>
    </source>
</evidence>
<organism evidence="4 5">
    <name type="scientific">SAR86 cluster bacterium</name>
    <dbReference type="NCBI Taxonomy" id="2030880"/>
    <lineage>
        <taxon>Bacteria</taxon>
        <taxon>Pseudomonadati</taxon>
        <taxon>Pseudomonadota</taxon>
        <taxon>Gammaproteobacteria</taxon>
        <taxon>SAR86 cluster</taxon>
    </lineage>
</organism>
<sequence length="131" mass="14425">MDFEKSFHPFADLLGFEITQCSNGESVCSVEHHIKLNNTNQVVHGGVIYSLADTGMGAALFSMLEKGERCATIEIKITYFRPSGPHKLVCESRVLKKGKRVAMTESDVYCNGELVAKATGSFAMFSMPRDI</sequence>
<reference evidence="5" key="1">
    <citation type="submission" date="2017-08" db="EMBL/GenBank/DDBJ databases">
        <title>A dynamic microbial community with high functional redundancy inhabits the cold, oxic subseafloor aquifer.</title>
        <authorList>
            <person name="Tully B.J."/>
            <person name="Wheat C.G."/>
            <person name="Glazer B.T."/>
            <person name="Huber J.A."/>
        </authorList>
    </citation>
    <scope>NUCLEOTIDE SEQUENCE [LARGE SCALE GENOMIC DNA]</scope>
</reference>
<dbReference type="Pfam" id="PF03061">
    <property type="entry name" value="4HBT"/>
    <property type="match status" value="1"/>
</dbReference>
<keyword evidence="2" id="KW-0378">Hydrolase</keyword>
<dbReference type="AlphaFoldDB" id="A0A2A5ACS6"/>
<evidence type="ECO:0000313" key="5">
    <source>
        <dbReference type="Proteomes" id="UP000218327"/>
    </source>
</evidence>
<name>A0A2A5ACS6_9GAMM</name>
<gene>
    <name evidence="4" type="ORF">COA96_17995</name>
</gene>
<dbReference type="InterPro" id="IPR006683">
    <property type="entry name" value="Thioestr_dom"/>
</dbReference>
<dbReference type="Gene3D" id="3.10.129.10">
    <property type="entry name" value="Hotdog Thioesterase"/>
    <property type="match status" value="1"/>
</dbReference>
<proteinExistence type="inferred from homology"/>
<evidence type="ECO:0000256" key="1">
    <source>
        <dbReference type="ARBA" id="ARBA00008324"/>
    </source>
</evidence>
<dbReference type="CDD" id="cd03443">
    <property type="entry name" value="PaaI_thioesterase"/>
    <property type="match status" value="1"/>
</dbReference>